<evidence type="ECO:0000259" key="3">
    <source>
        <dbReference type="Pfam" id="PF13649"/>
    </source>
</evidence>
<evidence type="ECO:0000256" key="1">
    <source>
        <dbReference type="ARBA" id="ARBA00022603"/>
    </source>
</evidence>
<evidence type="ECO:0000313" key="5">
    <source>
        <dbReference type="Proteomes" id="UP000244523"/>
    </source>
</evidence>
<dbReference type="Pfam" id="PF13649">
    <property type="entry name" value="Methyltransf_25"/>
    <property type="match status" value="1"/>
</dbReference>
<evidence type="ECO:0000313" key="4">
    <source>
        <dbReference type="EMBL" id="PUB14249.1"/>
    </source>
</evidence>
<feature type="domain" description="Methyltransferase" evidence="3">
    <location>
        <begin position="43"/>
        <end position="133"/>
    </location>
</feature>
<reference evidence="4 5" key="1">
    <citation type="submission" date="2018-04" db="EMBL/GenBank/DDBJ databases">
        <title>Genomic Encyclopedia of Archaeal and Bacterial Type Strains, Phase II (KMG-II): from individual species to whole genera.</title>
        <authorList>
            <person name="Goeker M."/>
        </authorList>
    </citation>
    <scope>NUCLEOTIDE SEQUENCE [LARGE SCALE GENOMIC DNA]</scope>
    <source>
        <strain evidence="4 5">DSM 29955</strain>
    </source>
</reference>
<evidence type="ECO:0000256" key="2">
    <source>
        <dbReference type="ARBA" id="ARBA00022679"/>
    </source>
</evidence>
<dbReference type="GO" id="GO:0008168">
    <property type="term" value="F:methyltransferase activity"/>
    <property type="evidence" value="ECO:0007669"/>
    <property type="project" value="UniProtKB-KW"/>
</dbReference>
<dbReference type="SUPFAM" id="SSF53335">
    <property type="entry name" value="S-adenosyl-L-methionine-dependent methyltransferases"/>
    <property type="match status" value="1"/>
</dbReference>
<dbReference type="EMBL" id="QBUD01000006">
    <property type="protein sequence ID" value="PUB14249.1"/>
    <property type="molecule type" value="Genomic_DNA"/>
</dbReference>
<sequence length="270" mass="28715">MQVIDWDAMSAPWLKSERGLEAAHQTVLDGLMHRAGLETGQRVLDIGCGTGASLLAAAEVVGMTGQVTGVDIAPPLAARARDRAPETVDVLVGDAGTLEHDRAFDAAISLFGTMFFTDTPAAFATIRKALKPGAKFVFSAWGSPPRNPWFGIPRSSVEAHVGELPKPDPTAPGPFRFADAQAIVEALSSVGWDVSVDSEALLLRTGQDSNGLAEMHLNIAEALMLANHDLSQNDRDAIRENLRVGFSNHQGEDGVQVPAEVHFFTAIAVD</sequence>
<keyword evidence="2 4" id="KW-0808">Transferase</keyword>
<dbReference type="InterPro" id="IPR041698">
    <property type="entry name" value="Methyltransf_25"/>
</dbReference>
<keyword evidence="1 4" id="KW-0489">Methyltransferase</keyword>
<keyword evidence="5" id="KW-1185">Reference proteome</keyword>
<dbReference type="Proteomes" id="UP000244523">
    <property type="component" value="Unassembled WGS sequence"/>
</dbReference>
<dbReference type="RefSeq" id="WP_168769476.1">
    <property type="nucleotide sequence ID" value="NZ_QBUD01000006.1"/>
</dbReference>
<dbReference type="CDD" id="cd02440">
    <property type="entry name" value="AdoMet_MTases"/>
    <property type="match status" value="1"/>
</dbReference>
<protein>
    <submittedName>
        <fullName evidence="4">Methyltransferase family protein</fullName>
    </submittedName>
</protein>
<proteinExistence type="predicted"/>
<dbReference type="GO" id="GO:0032259">
    <property type="term" value="P:methylation"/>
    <property type="evidence" value="ECO:0007669"/>
    <property type="project" value="UniProtKB-KW"/>
</dbReference>
<organism evidence="4 5">
    <name type="scientific">Yoonia sediminilitoris</name>
    <dbReference type="NCBI Taxonomy" id="1286148"/>
    <lineage>
        <taxon>Bacteria</taxon>
        <taxon>Pseudomonadati</taxon>
        <taxon>Pseudomonadota</taxon>
        <taxon>Alphaproteobacteria</taxon>
        <taxon>Rhodobacterales</taxon>
        <taxon>Paracoccaceae</taxon>
        <taxon>Yoonia</taxon>
    </lineage>
</organism>
<dbReference type="PANTHER" id="PTHR43861:SF1">
    <property type="entry name" value="TRANS-ACONITATE 2-METHYLTRANSFERASE"/>
    <property type="match status" value="1"/>
</dbReference>
<name>A0A2T6KFZ2_9RHOB</name>
<dbReference type="PANTHER" id="PTHR43861">
    <property type="entry name" value="TRANS-ACONITATE 2-METHYLTRANSFERASE-RELATED"/>
    <property type="match status" value="1"/>
</dbReference>
<comment type="caution">
    <text evidence="4">The sequence shown here is derived from an EMBL/GenBank/DDBJ whole genome shotgun (WGS) entry which is preliminary data.</text>
</comment>
<dbReference type="AlphaFoldDB" id="A0A2T6KFZ2"/>
<dbReference type="Gene3D" id="3.40.50.150">
    <property type="entry name" value="Vaccinia Virus protein VP39"/>
    <property type="match status" value="1"/>
</dbReference>
<accession>A0A2T6KFZ2</accession>
<dbReference type="InterPro" id="IPR029063">
    <property type="entry name" value="SAM-dependent_MTases_sf"/>
</dbReference>
<gene>
    <name evidence="4" type="ORF">C8N45_106123</name>
</gene>